<dbReference type="InterPro" id="IPR029044">
    <property type="entry name" value="Nucleotide-diphossugar_trans"/>
</dbReference>
<dbReference type="EMBL" id="CP033896">
    <property type="protein sequence ID" value="AZA13231.1"/>
    <property type="molecule type" value="Genomic_DNA"/>
</dbReference>
<gene>
    <name evidence="2" type="primary">ykvP</name>
    <name evidence="2" type="ORF">CCHOA_04110</name>
</gene>
<name>A0A3G6J556_9CORY</name>
<accession>A0A3G6J556</accession>
<feature type="domain" description="Spore protein YkvP/CgeB glycosyl transferase-like" evidence="1">
    <location>
        <begin position="277"/>
        <end position="405"/>
    </location>
</feature>
<sequence length="667" mass="74759">MRTKRTRNLARIAANIRMHFHQGGIEELLTWSVPLLAAKLNATLRLPAPRLSWLPGRSSGFDPLRMRKYRPLPHPLTCPELRVGVIMDDFSLSAWATEFQLIELLPANWRKLITTDSPQLDLVFIESSWNGNHGAWRGHCASESGPSNELSALIAAAKKAGIPTLLWNKEDPPHFQDFLPLAQLVDVVFTTDETVINKYLQALSHNRVYCLPFAAQPSVHNPVRMIGVERTGDVAFAGMYFTHKYPERRKQLDYILGGAVEAAPSLPQGLTIYSRFHGKDPRYQFPQPFARFVVGSLPYEQMLTAYRAFKVFLNVNTVTSSPSMCSRRIFELLASGAAVVSSPSAAVREFFPPEEVVLTDTSETTALAIRGLVRSPELRERMVHKAQRRIWSHHTYTHRLTTILDTLIQAAGDNANSRLYTARAQAQMCLKPTVGIISSTNRPGQIHHLLTQVARQQYPHKHLYLATHGFTLSEAELDTACADAGLPREEISCFTTDASWTLGQNLNYLVARNTEQLCAKFDDDDIYGDHYLGDQVNALRYSAADLVGKRAVYMYLGGSNIMLTRFPDREHTFSNFVAGPTFLARTSLFRQFPFAEVNCGEDSALLAALLSAGKRIYAADRFNFIQMRRSPVADPNGIHHTWAATEDEFLTTGIVQLLHFDSQIADC</sequence>
<proteinExistence type="predicted"/>
<dbReference type="KEGG" id="ccho:CCHOA_04110"/>
<dbReference type="Pfam" id="PF13524">
    <property type="entry name" value="Glyco_trans_1_2"/>
    <property type="match status" value="1"/>
</dbReference>
<evidence type="ECO:0000259" key="1">
    <source>
        <dbReference type="Pfam" id="PF13524"/>
    </source>
</evidence>
<dbReference type="AlphaFoldDB" id="A0A3G6J556"/>
<dbReference type="RefSeq" id="WP_164472377.1">
    <property type="nucleotide sequence ID" value="NZ_CP033896.1"/>
</dbReference>
<protein>
    <submittedName>
        <fullName evidence="2">Spore protein YkvP</fullName>
    </submittedName>
</protein>
<evidence type="ECO:0000313" key="2">
    <source>
        <dbReference type="EMBL" id="AZA13231.1"/>
    </source>
</evidence>
<dbReference type="InterPro" id="IPR055259">
    <property type="entry name" value="YkvP/CgeB_Glyco_trans-like"/>
</dbReference>
<evidence type="ECO:0000313" key="3">
    <source>
        <dbReference type="Proteomes" id="UP000269019"/>
    </source>
</evidence>
<dbReference type="SUPFAM" id="SSF53448">
    <property type="entry name" value="Nucleotide-diphospho-sugar transferases"/>
    <property type="match status" value="1"/>
</dbReference>
<dbReference type="Gene3D" id="3.90.550.10">
    <property type="entry name" value="Spore Coat Polysaccharide Biosynthesis Protein SpsA, Chain A"/>
    <property type="match status" value="1"/>
</dbReference>
<dbReference type="SUPFAM" id="SSF53756">
    <property type="entry name" value="UDP-Glycosyltransferase/glycogen phosphorylase"/>
    <property type="match status" value="1"/>
</dbReference>
<keyword evidence="3" id="KW-1185">Reference proteome</keyword>
<organism evidence="2 3">
    <name type="scientific">Corynebacterium choanae</name>
    <dbReference type="NCBI Taxonomy" id="1862358"/>
    <lineage>
        <taxon>Bacteria</taxon>
        <taxon>Bacillati</taxon>
        <taxon>Actinomycetota</taxon>
        <taxon>Actinomycetes</taxon>
        <taxon>Mycobacteriales</taxon>
        <taxon>Corynebacteriaceae</taxon>
        <taxon>Corynebacterium</taxon>
    </lineage>
</organism>
<reference evidence="2 3" key="1">
    <citation type="submission" date="2018-11" db="EMBL/GenBank/DDBJ databases">
        <authorList>
            <person name="Kleinhagauer T."/>
            <person name="Glaeser S.P."/>
            <person name="Spergser J."/>
            <person name="Ruckert C."/>
            <person name="Kaempfer P."/>
            <person name="Busse H.-J."/>
        </authorList>
    </citation>
    <scope>NUCLEOTIDE SEQUENCE [LARGE SCALE GENOMIC DNA]</scope>
    <source>
        <strain evidence="2 3">200CH</strain>
    </source>
</reference>
<dbReference type="Proteomes" id="UP000269019">
    <property type="component" value="Chromosome"/>
</dbReference>
<dbReference type="Gene3D" id="3.40.50.2000">
    <property type="entry name" value="Glycogen Phosphorylase B"/>
    <property type="match status" value="1"/>
</dbReference>